<feature type="transmembrane region" description="Helical" evidence="7">
    <location>
        <begin position="254"/>
        <end position="275"/>
    </location>
</feature>
<dbReference type="CDD" id="cd06261">
    <property type="entry name" value="TM_PBP2"/>
    <property type="match status" value="1"/>
</dbReference>
<evidence type="ECO:0000256" key="6">
    <source>
        <dbReference type="ARBA" id="ARBA00023136"/>
    </source>
</evidence>
<feature type="transmembrane region" description="Helical" evidence="7">
    <location>
        <begin position="195"/>
        <end position="214"/>
    </location>
</feature>
<feature type="transmembrane region" description="Helical" evidence="7">
    <location>
        <begin position="119"/>
        <end position="140"/>
    </location>
</feature>
<feature type="transmembrane region" description="Helical" evidence="7">
    <location>
        <begin position="152"/>
        <end position="174"/>
    </location>
</feature>
<dbReference type="SUPFAM" id="SSF161098">
    <property type="entry name" value="MetI-like"/>
    <property type="match status" value="1"/>
</dbReference>
<dbReference type="GO" id="GO:0005886">
    <property type="term" value="C:plasma membrane"/>
    <property type="evidence" value="ECO:0007669"/>
    <property type="project" value="UniProtKB-SubCell"/>
</dbReference>
<evidence type="ECO:0000256" key="5">
    <source>
        <dbReference type="ARBA" id="ARBA00022989"/>
    </source>
</evidence>
<dbReference type="PROSITE" id="PS50928">
    <property type="entry name" value="ABC_TM1"/>
    <property type="match status" value="1"/>
</dbReference>
<comment type="similarity">
    <text evidence="7">Belongs to the binding-protein-dependent transport system permease family.</text>
</comment>
<dbReference type="AlphaFoldDB" id="A0A398CG44"/>
<evidence type="ECO:0000256" key="2">
    <source>
        <dbReference type="ARBA" id="ARBA00022448"/>
    </source>
</evidence>
<accession>A0A398CG44</accession>
<feature type="transmembrane region" description="Helical" evidence="7">
    <location>
        <begin position="88"/>
        <end position="112"/>
    </location>
</feature>
<dbReference type="GO" id="GO:0055085">
    <property type="term" value="P:transmembrane transport"/>
    <property type="evidence" value="ECO:0007669"/>
    <property type="project" value="InterPro"/>
</dbReference>
<sequence>MRGPCRMKRKSFAYGELKLVEKGLLYFVLYGGVILFVFPLFWMLITSLKTLGDIHKLPMTWIPSPIQWGNYKQIFIDAPMGKFLWNSIWYTCVSVVGIMIASSMAAFAFARLRARGSTLLFALALSTMMIPSQVTLIPQYLLFNEIHWTGSYLPLVVPAFTGSAFIIFLLRQFYLGISREMDEAVKIDGGSRFTLYWRILLPLSAPALATAAVLELMSRWNDLFGPLIYLNDSAQYPLSLGLANFTAAYGQTPWNLLMAASIVAVAPLLLIFFFAQKVFIQGIVVSGSKG</sequence>
<protein>
    <submittedName>
        <fullName evidence="9">Carbohydrate ABC transporter permease</fullName>
    </submittedName>
</protein>
<keyword evidence="10" id="KW-1185">Reference proteome</keyword>
<keyword evidence="3" id="KW-1003">Cell membrane</keyword>
<dbReference type="EMBL" id="QXJM01000042">
    <property type="protein sequence ID" value="RIE00912.1"/>
    <property type="molecule type" value="Genomic_DNA"/>
</dbReference>
<dbReference type="PANTHER" id="PTHR43744">
    <property type="entry name" value="ABC TRANSPORTER PERMEASE PROTEIN MG189-RELATED-RELATED"/>
    <property type="match status" value="1"/>
</dbReference>
<dbReference type="Gene3D" id="1.10.3720.10">
    <property type="entry name" value="MetI-like"/>
    <property type="match status" value="1"/>
</dbReference>
<proteinExistence type="inferred from homology"/>
<organism evidence="9 10">
    <name type="scientific">Cohnella faecalis</name>
    <dbReference type="NCBI Taxonomy" id="2315694"/>
    <lineage>
        <taxon>Bacteria</taxon>
        <taxon>Bacillati</taxon>
        <taxon>Bacillota</taxon>
        <taxon>Bacilli</taxon>
        <taxon>Bacillales</taxon>
        <taxon>Paenibacillaceae</taxon>
        <taxon>Cohnella</taxon>
    </lineage>
</organism>
<evidence type="ECO:0000256" key="3">
    <source>
        <dbReference type="ARBA" id="ARBA00022475"/>
    </source>
</evidence>
<feature type="transmembrane region" description="Helical" evidence="7">
    <location>
        <begin position="24"/>
        <end position="45"/>
    </location>
</feature>
<evidence type="ECO:0000313" key="10">
    <source>
        <dbReference type="Proteomes" id="UP000266340"/>
    </source>
</evidence>
<comment type="caution">
    <text evidence="9">The sequence shown here is derived from an EMBL/GenBank/DDBJ whole genome shotgun (WGS) entry which is preliminary data.</text>
</comment>
<reference evidence="9 10" key="1">
    <citation type="submission" date="2018-09" db="EMBL/GenBank/DDBJ databases">
        <title>Cohnella cavernae sp. nov., isolated from a karst cave.</title>
        <authorList>
            <person name="Zhu H."/>
        </authorList>
    </citation>
    <scope>NUCLEOTIDE SEQUENCE [LARGE SCALE GENOMIC DNA]</scope>
    <source>
        <strain evidence="9 10">K2E09-144</strain>
    </source>
</reference>
<dbReference type="OrthoDB" id="9771544at2"/>
<keyword evidence="2 7" id="KW-0813">Transport</keyword>
<keyword evidence="5 7" id="KW-1133">Transmembrane helix</keyword>
<feature type="domain" description="ABC transmembrane type-1" evidence="8">
    <location>
        <begin position="84"/>
        <end position="275"/>
    </location>
</feature>
<dbReference type="Proteomes" id="UP000266340">
    <property type="component" value="Unassembled WGS sequence"/>
</dbReference>
<dbReference type="Pfam" id="PF00528">
    <property type="entry name" value="BPD_transp_1"/>
    <property type="match status" value="1"/>
</dbReference>
<evidence type="ECO:0000256" key="1">
    <source>
        <dbReference type="ARBA" id="ARBA00004651"/>
    </source>
</evidence>
<evidence type="ECO:0000256" key="7">
    <source>
        <dbReference type="RuleBase" id="RU363032"/>
    </source>
</evidence>
<dbReference type="InterPro" id="IPR035906">
    <property type="entry name" value="MetI-like_sf"/>
</dbReference>
<evidence type="ECO:0000256" key="4">
    <source>
        <dbReference type="ARBA" id="ARBA00022692"/>
    </source>
</evidence>
<dbReference type="InterPro" id="IPR000515">
    <property type="entry name" value="MetI-like"/>
</dbReference>
<gene>
    <name evidence="9" type="ORF">D3H35_25415</name>
</gene>
<evidence type="ECO:0000259" key="8">
    <source>
        <dbReference type="PROSITE" id="PS50928"/>
    </source>
</evidence>
<keyword evidence="6 7" id="KW-0472">Membrane</keyword>
<dbReference type="PANTHER" id="PTHR43744:SF12">
    <property type="entry name" value="ABC TRANSPORTER PERMEASE PROTEIN MG189-RELATED"/>
    <property type="match status" value="1"/>
</dbReference>
<keyword evidence="4 7" id="KW-0812">Transmembrane</keyword>
<evidence type="ECO:0000313" key="9">
    <source>
        <dbReference type="EMBL" id="RIE00912.1"/>
    </source>
</evidence>
<name>A0A398CG44_9BACL</name>
<comment type="subcellular location">
    <subcellularLocation>
        <location evidence="1 7">Cell membrane</location>
        <topology evidence="1 7">Multi-pass membrane protein</topology>
    </subcellularLocation>
</comment>